<dbReference type="EMBL" id="JACTNZ010000010">
    <property type="protein sequence ID" value="KAG5528134.1"/>
    <property type="molecule type" value="Genomic_DNA"/>
</dbReference>
<evidence type="ECO:0000259" key="5">
    <source>
        <dbReference type="PROSITE" id="PS50137"/>
    </source>
</evidence>
<dbReference type="PROSITE" id="PS50137">
    <property type="entry name" value="DS_RBD"/>
    <property type="match status" value="2"/>
</dbReference>
<organism evidence="6 7">
    <name type="scientific">Rhododendron griersonianum</name>
    <dbReference type="NCBI Taxonomy" id="479676"/>
    <lineage>
        <taxon>Eukaryota</taxon>
        <taxon>Viridiplantae</taxon>
        <taxon>Streptophyta</taxon>
        <taxon>Embryophyta</taxon>
        <taxon>Tracheophyta</taxon>
        <taxon>Spermatophyta</taxon>
        <taxon>Magnoliopsida</taxon>
        <taxon>eudicotyledons</taxon>
        <taxon>Gunneridae</taxon>
        <taxon>Pentapetalae</taxon>
        <taxon>asterids</taxon>
        <taxon>Ericales</taxon>
        <taxon>Ericaceae</taxon>
        <taxon>Ericoideae</taxon>
        <taxon>Rhodoreae</taxon>
        <taxon>Rhododendron</taxon>
    </lineage>
</organism>
<dbReference type="FunFam" id="3.30.160.20:FF:000071">
    <property type="entry name" value="Double-stranded RNA-binding protein 4"/>
    <property type="match status" value="1"/>
</dbReference>
<sequence>MVHLSPIISPQPAVAEHLNKPVPNQPNNLGERQLYKNRLQEYTQRLGLPFPVYQTTNEGFQHAPRFRSTVLVDGSSYTSTDTFLQRKAAEQDASRVALDELTPKMKDEGRRLICKDTVFCKSILNEYAVKMNLEMPTYTTIQPGGVLPVFVSNLVFNGATYTGDLAKSKKEAEQLAARAVIQSIMGNSDSGTTMSEIIKCKFKLYAPSSEVRDSNNAHNDFMPVSVMPVSVMPVSMMPVSVMPAAVNSGDSLGSPLSKGKELEGTGCTNSMPTTAIPKTCSGQVRNVPATFQSFHEFKKPKFVPSSEAITPPIVFVPPVLEQSLGVGSSSAKKRNRKNKKAKRKNPA</sequence>
<accession>A0AAV6IM98</accession>
<evidence type="ECO:0000256" key="4">
    <source>
        <dbReference type="SAM" id="MobiDB-lite"/>
    </source>
</evidence>
<protein>
    <recommendedName>
        <fullName evidence="5">DRBM domain-containing protein</fullName>
    </recommendedName>
</protein>
<dbReference type="Proteomes" id="UP000823749">
    <property type="component" value="Chromosome 10"/>
</dbReference>
<dbReference type="Gene3D" id="3.30.160.20">
    <property type="match status" value="2"/>
</dbReference>
<proteinExistence type="predicted"/>
<evidence type="ECO:0000313" key="7">
    <source>
        <dbReference type="Proteomes" id="UP000823749"/>
    </source>
</evidence>
<dbReference type="InterPro" id="IPR014720">
    <property type="entry name" value="dsRBD_dom"/>
</dbReference>
<keyword evidence="1" id="KW-0677">Repeat</keyword>
<name>A0AAV6IM98_9ERIC</name>
<evidence type="ECO:0000256" key="1">
    <source>
        <dbReference type="ARBA" id="ARBA00022737"/>
    </source>
</evidence>
<feature type="domain" description="DRBM" evidence="5">
    <location>
        <begin position="119"/>
        <end position="186"/>
    </location>
</feature>
<dbReference type="PANTHER" id="PTHR46031:SF37">
    <property type="entry name" value="DRBM DOMAIN-CONTAINING PROTEIN"/>
    <property type="match status" value="1"/>
</dbReference>
<feature type="domain" description="DRBM" evidence="5">
    <location>
        <begin position="34"/>
        <end position="103"/>
    </location>
</feature>
<comment type="caution">
    <text evidence="6">The sequence shown here is derived from an EMBL/GenBank/DDBJ whole genome shotgun (WGS) entry which is preliminary data.</text>
</comment>
<keyword evidence="2 3" id="KW-0694">RNA-binding</keyword>
<feature type="region of interest" description="Disordered" evidence="4">
    <location>
        <begin position="324"/>
        <end position="347"/>
    </location>
</feature>
<evidence type="ECO:0000256" key="3">
    <source>
        <dbReference type="PROSITE-ProRule" id="PRU00266"/>
    </source>
</evidence>
<dbReference type="AlphaFoldDB" id="A0AAV6IM98"/>
<gene>
    <name evidence="6" type="ORF">RHGRI_028914</name>
</gene>
<evidence type="ECO:0000313" key="6">
    <source>
        <dbReference type="EMBL" id="KAG5528134.1"/>
    </source>
</evidence>
<dbReference type="SUPFAM" id="SSF54768">
    <property type="entry name" value="dsRNA-binding domain-like"/>
    <property type="match status" value="2"/>
</dbReference>
<dbReference type="PANTHER" id="PTHR46031">
    <property type="match status" value="1"/>
</dbReference>
<dbReference type="SMART" id="SM00358">
    <property type="entry name" value="DSRM"/>
    <property type="match status" value="2"/>
</dbReference>
<reference evidence="6" key="1">
    <citation type="submission" date="2020-08" db="EMBL/GenBank/DDBJ databases">
        <title>Plant Genome Project.</title>
        <authorList>
            <person name="Zhang R.-G."/>
        </authorList>
    </citation>
    <scope>NUCLEOTIDE SEQUENCE</scope>
    <source>
        <strain evidence="6">WSP0</strain>
        <tissue evidence="6">Leaf</tissue>
    </source>
</reference>
<evidence type="ECO:0000256" key="2">
    <source>
        <dbReference type="ARBA" id="ARBA00022884"/>
    </source>
</evidence>
<feature type="compositionally biased region" description="Basic residues" evidence="4">
    <location>
        <begin position="331"/>
        <end position="347"/>
    </location>
</feature>
<keyword evidence="7" id="KW-1185">Reference proteome</keyword>
<dbReference type="Pfam" id="PF00035">
    <property type="entry name" value="dsrm"/>
    <property type="match status" value="2"/>
</dbReference>
<dbReference type="GO" id="GO:0003723">
    <property type="term" value="F:RNA binding"/>
    <property type="evidence" value="ECO:0007669"/>
    <property type="project" value="UniProtKB-UniRule"/>
</dbReference>